<accession>A0ABV2I7M6</accession>
<proteinExistence type="predicted"/>
<dbReference type="InterPro" id="IPR038084">
    <property type="entry name" value="PduO/GlcC-like_sf"/>
</dbReference>
<dbReference type="RefSeq" id="WP_354432724.1">
    <property type="nucleotide sequence ID" value="NZ_JBEPLY010000001.1"/>
</dbReference>
<dbReference type="EMBL" id="JBEPLY010000001">
    <property type="protein sequence ID" value="MET3598262.1"/>
    <property type="molecule type" value="Genomic_DNA"/>
</dbReference>
<gene>
    <name evidence="2" type="ORF">ABID12_000183</name>
</gene>
<feature type="chain" id="PRO_5046789804" evidence="1">
    <location>
        <begin position="21"/>
        <end position="139"/>
    </location>
</feature>
<keyword evidence="3" id="KW-1185">Reference proteome</keyword>
<dbReference type="SUPFAM" id="SSF143744">
    <property type="entry name" value="GlcG-like"/>
    <property type="match status" value="1"/>
</dbReference>
<dbReference type="PANTHER" id="PTHR34309:SF1">
    <property type="entry name" value="PROTEIN GLCG"/>
    <property type="match status" value="1"/>
</dbReference>
<dbReference type="Gene3D" id="3.30.450.150">
    <property type="entry name" value="Haem-degrading domain"/>
    <property type="match status" value="1"/>
</dbReference>
<name>A0ABV2I7M6_9HYPH</name>
<comment type="caution">
    <text evidence="2">The sequence shown here is derived from an EMBL/GenBank/DDBJ whole genome shotgun (WGS) entry which is preliminary data.</text>
</comment>
<dbReference type="Pfam" id="PF03928">
    <property type="entry name" value="HbpS-like"/>
    <property type="match status" value="1"/>
</dbReference>
<sequence length="139" mass="13898">MSHTRPAVALSHSGVMTALAAAVAKAEEIEVPQNVVIVDQSGETLTVFRMDGAKFTSMKTARAKAVTAASINGPTGQMAPDFAITAAIATEGDVINLKGGLPIRFDGLLAGGIGIGSGTGDQDIIVARAALAAIGADPV</sequence>
<keyword evidence="1" id="KW-0732">Signal</keyword>
<dbReference type="InterPro" id="IPR005624">
    <property type="entry name" value="PduO/GlcC-like"/>
</dbReference>
<evidence type="ECO:0000313" key="3">
    <source>
        <dbReference type="Proteomes" id="UP001549164"/>
    </source>
</evidence>
<protein>
    <submittedName>
        <fullName evidence="2">Uncharacterized protein GlcG (DUF336 family)</fullName>
    </submittedName>
</protein>
<dbReference type="Proteomes" id="UP001549164">
    <property type="component" value="Unassembled WGS sequence"/>
</dbReference>
<evidence type="ECO:0000313" key="2">
    <source>
        <dbReference type="EMBL" id="MET3598262.1"/>
    </source>
</evidence>
<evidence type="ECO:0000256" key="1">
    <source>
        <dbReference type="SAM" id="SignalP"/>
    </source>
</evidence>
<feature type="signal peptide" evidence="1">
    <location>
        <begin position="1"/>
        <end position="20"/>
    </location>
</feature>
<reference evidence="2 3" key="1">
    <citation type="submission" date="2024-06" db="EMBL/GenBank/DDBJ databases">
        <title>Genomic Encyclopedia of Type Strains, Phase IV (KMG-IV): sequencing the most valuable type-strain genomes for metagenomic binning, comparative biology and taxonomic classification.</title>
        <authorList>
            <person name="Goeker M."/>
        </authorList>
    </citation>
    <scope>NUCLEOTIDE SEQUENCE [LARGE SCALE GENOMIC DNA]</scope>
    <source>
        <strain evidence="2 3">DSM 28102</strain>
    </source>
</reference>
<organism evidence="2 3">
    <name type="scientific">Martelella mangrovi</name>
    <dbReference type="NCBI Taxonomy" id="1397477"/>
    <lineage>
        <taxon>Bacteria</taxon>
        <taxon>Pseudomonadati</taxon>
        <taxon>Pseudomonadota</taxon>
        <taxon>Alphaproteobacteria</taxon>
        <taxon>Hyphomicrobiales</taxon>
        <taxon>Aurantimonadaceae</taxon>
        <taxon>Martelella</taxon>
    </lineage>
</organism>
<dbReference type="InterPro" id="IPR052517">
    <property type="entry name" value="GlcG_carb_metab_protein"/>
</dbReference>
<dbReference type="PANTHER" id="PTHR34309">
    <property type="entry name" value="SLR1406 PROTEIN"/>
    <property type="match status" value="1"/>
</dbReference>